<dbReference type="PANTHER" id="PTHR33324:SF2">
    <property type="entry name" value="MYB_SANT-LIKE DNA-BINDING DOMAIN-CONTAINING PROTEIN"/>
    <property type="match status" value="1"/>
</dbReference>
<evidence type="ECO:0000313" key="5">
    <source>
        <dbReference type="Proteomes" id="UP000429607"/>
    </source>
</evidence>
<evidence type="ECO:0000313" key="7">
    <source>
        <dbReference type="Proteomes" id="UP000435112"/>
    </source>
</evidence>
<protein>
    <submittedName>
        <fullName evidence="3">Uncharacterized protein</fullName>
    </submittedName>
</protein>
<proteinExistence type="predicted"/>
<evidence type="ECO:0000313" key="6">
    <source>
        <dbReference type="Proteomes" id="UP000434957"/>
    </source>
</evidence>
<organism evidence="3 5">
    <name type="scientific">Phytophthora rubi</name>
    <dbReference type="NCBI Taxonomy" id="129364"/>
    <lineage>
        <taxon>Eukaryota</taxon>
        <taxon>Sar</taxon>
        <taxon>Stramenopiles</taxon>
        <taxon>Oomycota</taxon>
        <taxon>Peronosporomycetes</taxon>
        <taxon>Peronosporales</taxon>
        <taxon>Peronosporaceae</taxon>
        <taxon>Phytophthora</taxon>
    </lineage>
</organism>
<dbReference type="EMBL" id="QXFV01000239">
    <property type="protein sequence ID" value="KAE9044408.1"/>
    <property type="molecule type" value="Genomic_DNA"/>
</dbReference>
<dbReference type="Proteomes" id="UP000429607">
    <property type="component" value="Unassembled WGS sequence"/>
</dbReference>
<dbReference type="Proteomes" id="UP000435112">
    <property type="component" value="Unassembled WGS sequence"/>
</dbReference>
<sequence length="277" mass="31346">MRKPWDDDAAKPGSPTSVEVVLRWLRTPGNYKRWQTEAKKPLIEEIIAELQKEGTSTRSPSAVRQKIFRLQRQYETATIWLKNEGQLAQYCNGTVDDNMKKAVMERCPLYLELMPVFQSTSCNDTDTSNGGDKTTVVERSSGEVDVGGLEEEAKPAKLTTESAQGKRKRAPDVQPRESSATKRTEQVSQAVPVMVQADVIALETNSERRTIYSDERSLALIEFQRRSESRWKVYPRAEHEPHLGEFGAQRLLDRVTESADAIGKLEVEAEAKLHELR</sequence>
<dbReference type="AlphaFoldDB" id="A0A6A3NIY9"/>
<accession>A0A6A3NIY9</accession>
<evidence type="ECO:0000256" key="1">
    <source>
        <dbReference type="SAM" id="MobiDB-lite"/>
    </source>
</evidence>
<evidence type="ECO:0000313" key="3">
    <source>
        <dbReference type="EMBL" id="KAE9044408.1"/>
    </source>
</evidence>
<dbReference type="PANTHER" id="PTHR33324">
    <property type="entry name" value="EXPRESSED PROTEIN"/>
    <property type="match status" value="1"/>
</dbReference>
<gene>
    <name evidence="3" type="ORF">PR001_g5371</name>
    <name evidence="2" type="ORF">PR002_g5846</name>
    <name evidence="4" type="ORF">PR003_g172</name>
</gene>
<evidence type="ECO:0000313" key="4">
    <source>
        <dbReference type="EMBL" id="KAE9360483.1"/>
    </source>
</evidence>
<reference evidence="5 7" key="1">
    <citation type="submission" date="2018-09" db="EMBL/GenBank/DDBJ databases">
        <title>Genomic investigation of the strawberry pathogen Phytophthora fragariae indicates pathogenicity is determined by transcriptional variation in three key races.</title>
        <authorList>
            <person name="Adams T.M."/>
            <person name="Armitage A.D."/>
            <person name="Sobczyk M.K."/>
            <person name="Bates H.J."/>
            <person name="Dunwell J.M."/>
            <person name="Nellist C.F."/>
            <person name="Harrison R.J."/>
        </authorList>
    </citation>
    <scope>NUCLEOTIDE SEQUENCE [LARGE SCALE GENOMIC DNA]</scope>
    <source>
        <strain evidence="3 5">SCRP249</strain>
        <strain evidence="2 7">SCRP324</strain>
        <strain evidence="4 6">SCRP333</strain>
    </source>
</reference>
<dbReference type="OrthoDB" id="96345at2759"/>
<dbReference type="EMBL" id="QXFU01000255">
    <property type="protein sequence ID" value="KAE9038772.1"/>
    <property type="molecule type" value="Genomic_DNA"/>
</dbReference>
<comment type="caution">
    <text evidence="3">The sequence shown here is derived from an EMBL/GenBank/DDBJ whole genome shotgun (WGS) entry which is preliminary data.</text>
</comment>
<feature type="region of interest" description="Disordered" evidence="1">
    <location>
        <begin position="121"/>
        <end position="187"/>
    </location>
</feature>
<dbReference type="Proteomes" id="UP000434957">
    <property type="component" value="Unassembled WGS sequence"/>
</dbReference>
<name>A0A6A3NIY9_9STRA</name>
<evidence type="ECO:0000313" key="2">
    <source>
        <dbReference type="EMBL" id="KAE9038772.1"/>
    </source>
</evidence>
<feature type="compositionally biased region" description="Basic and acidic residues" evidence="1">
    <location>
        <begin position="170"/>
        <end position="185"/>
    </location>
</feature>
<keyword evidence="6" id="KW-1185">Reference proteome</keyword>
<feature type="compositionally biased region" description="Polar residues" evidence="1">
    <location>
        <begin position="121"/>
        <end position="132"/>
    </location>
</feature>
<dbReference type="EMBL" id="QXFT01000004">
    <property type="protein sequence ID" value="KAE9360483.1"/>
    <property type="molecule type" value="Genomic_DNA"/>
</dbReference>